<proteinExistence type="predicted"/>
<feature type="transmembrane region" description="Helical" evidence="2">
    <location>
        <begin position="86"/>
        <end position="108"/>
    </location>
</feature>
<accession>L8HIS7</accession>
<keyword evidence="2" id="KW-1133">Transmembrane helix</keyword>
<dbReference type="EMBL" id="KB007805">
    <property type="protein sequence ID" value="ELR25100.1"/>
    <property type="molecule type" value="Genomic_DNA"/>
</dbReference>
<dbReference type="AlphaFoldDB" id="L8HIS7"/>
<dbReference type="PANTHER" id="PTHR20948:SF2">
    <property type="entry name" value="TRANSMEMBRANE PROTEIN 164"/>
    <property type="match status" value="1"/>
</dbReference>
<feature type="transmembrane region" description="Helical" evidence="2">
    <location>
        <begin position="24"/>
        <end position="40"/>
    </location>
</feature>
<dbReference type="VEuPathDB" id="AmoebaDB:ACA1_288010"/>
<evidence type="ECO:0000256" key="2">
    <source>
        <dbReference type="SAM" id="Phobius"/>
    </source>
</evidence>
<evidence type="ECO:0000313" key="4">
    <source>
        <dbReference type="Proteomes" id="UP000011083"/>
    </source>
</evidence>
<sequence>MEEAPRHPILNYGFLSMREHVEDVIISNVLMGALLALGLWSHRRRKHDPLKMVDKKQALSVVEWALVATLSLSFFLNLFYKAGLGWVHLASMLFPCHVLSLSYVYILCSHSTKRATYIFNFIVFYTHNTALALLFPDMENVKFFLQREVFWIQHVKKHGVDFLMKAIAVMFLFHINLHLIPGLFTGINLSYLLWPPNAATFWQGRLYKYKMAALLTFCACIAGYPALWAVQFARGFYDRLVGSKSAKKKNSGSSIKEKKAKKEQGTKASGQQPKKTAAKATKKN</sequence>
<dbReference type="KEGG" id="acan:ACA1_288010"/>
<dbReference type="OrthoDB" id="17328at2759"/>
<gene>
    <name evidence="3" type="ORF">ACA1_288010</name>
</gene>
<feature type="transmembrane region" description="Helical" evidence="2">
    <location>
        <begin position="61"/>
        <end position="80"/>
    </location>
</feature>
<dbReference type="PANTHER" id="PTHR20948">
    <property type="entry name" value="TRANSMEMBRANE PROTEIN 164"/>
    <property type="match status" value="1"/>
</dbReference>
<name>L8HIS7_ACACF</name>
<organism evidence="3 4">
    <name type="scientific">Acanthamoeba castellanii (strain ATCC 30010 / Neff)</name>
    <dbReference type="NCBI Taxonomy" id="1257118"/>
    <lineage>
        <taxon>Eukaryota</taxon>
        <taxon>Amoebozoa</taxon>
        <taxon>Discosea</taxon>
        <taxon>Longamoebia</taxon>
        <taxon>Centramoebida</taxon>
        <taxon>Acanthamoebidae</taxon>
        <taxon>Acanthamoeba</taxon>
    </lineage>
</organism>
<dbReference type="GeneID" id="14926143"/>
<dbReference type="InterPro" id="IPR026508">
    <property type="entry name" value="TMEM164"/>
</dbReference>
<evidence type="ECO:0000313" key="3">
    <source>
        <dbReference type="EMBL" id="ELR25100.1"/>
    </source>
</evidence>
<keyword evidence="4" id="KW-1185">Reference proteome</keyword>
<dbReference type="RefSeq" id="XP_004367855.1">
    <property type="nucleotide sequence ID" value="XM_004367798.1"/>
</dbReference>
<feature type="compositionally biased region" description="Low complexity" evidence="1">
    <location>
        <begin position="266"/>
        <end position="275"/>
    </location>
</feature>
<evidence type="ECO:0000256" key="1">
    <source>
        <dbReference type="SAM" id="MobiDB-lite"/>
    </source>
</evidence>
<keyword evidence="2" id="KW-0812">Transmembrane</keyword>
<feature type="region of interest" description="Disordered" evidence="1">
    <location>
        <begin position="243"/>
        <end position="284"/>
    </location>
</feature>
<feature type="transmembrane region" description="Helical" evidence="2">
    <location>
        <begin position="211"/>
        <end position="230"/>
    </location>
</feature>
<feature type="compositionally biased region" description="Basic and acidic residues" evidence="1">
    <location>
        <begin position="255"/>
        <end position="265"/>
    </location>
</feature>
<reference evidence="3 4" key="1">
    <citation type="journal article" date="2013" name="Genome Biol.">
        <title>Genome of Acanthamoeba castellanii highlights extensive lateral gene transfer and early evolution of tyrosine kinase signaling.</title>
        <authorList>
            <person name="Clarke M."/>
            <person name="Lohan A.J."/>
            <person name="Liu B."/>
            <person name="Lagkouvardos I."/>
            <person name="Roy S."/>
            <person name="Zafar N."/>
            <person name="Bertelli C."/>
            <person name="Schilde C."/>
            <person name="Kianianmomeni A."/>
            <person name="Burglin T.R."/>
            <person name="Frech C."/>
            <person name="Turcotte B."/>
            <person name="Kopec K.O."/>
            <person name="Synnott J.M."/>
            <person name="Choo C."/>
            <person name="Paponov I."/>
            <person name="Finkler A."/>
            <person name="Soon Heng Tan C."/>
            <person name="Hutchins A.P."/>
            <person name="Weinmeier T."/>
            <person name="Rattei T."/>
            <person name="Chu J.S."/>
            <person name="Gimenez G."/>
            <person name="Irimia M."/>
            <person name="Rigden D.J."/>
            <person name="Fitzpatrick D.A."/>
            <person name="Lorenzo-Morales J."/>
            <person name="Bateman A."/>
            <person name="Chiu C.H."/>
            <person name="Tang P."/>
            <person name="Hegemann P."/>
            <person name="Fromm H."/>
            <person name="Raoult D."/>
            <person name="Greub G."/>
            <person name="Miranda-Saavedra D."/>
            <person name="Chen N."/>
            <person name="Nash P."/>
            <person name="Ginger M.L."/>
            <person name="Horn M."/>
            <person name="Schaap P."/>
            <person name="Caler L."/>
            <person name="Loftus B."/>
        </authorList>
    </citation>
    <scope>NUCLEOTIDE SEQUENCE [LARGE SCALE GENOMIC DNA]</scope>
    <source>
        <strain evidence="3 4">Neff</strain>
    </source>
</reference>
<feature type="transmembrane region" description="Helical" evidence="2">
    <location>
        <begin position="166"/>
        <end position="191"/>
    </location>
</feature>
<dbReference type="Proteomes" id="UP000011083">
    <property type="component" value="Unassembled WGS sequence"/>
</dbReference>
<keyword evidence="2" id="KW-0472">Membrane</keyword>
<protein>
    <submittedName>
        <fullName evidence="3">Uncharacterized protein</fullName>
    </submittedName>
</protein>